<dbReference type="GO" id="GO:0080043">
    <property type="term" value="F:quercetin 3-O-glucosyltransferase activity"/>
    <property type="evidence" value="ECO:0007669"/>
    <property type="project" value="TreeGrafter"/>
</dbReference>
<dbReference type="Gene3D" id="3.40.50.2000">
    <property type="entry name" value="Glycogen Phosphorylase B"/>
    <property type="match status" value="2"/>
</dbReference>
<organism evidence="6">
    <name type="scientific">Ipomoea batatas</name>
    <name type="common">Sweet potato</name>
    <name type="synonym">Convolvulus batatas</name>
    <dbReference type="NCBI Taxonomy" id="4120"/>
    <lineage>
        <taxon>Eukaryota</taxon>
        <taxon>Viridiplantae</taxon>
        <taxon>Streptophyta</taxon>
        <taxon>Embryophyta</taxon>
        <taxon>Tracheophyta</taxon>
        <taxon>Spermatophyta</taxon>
        <taxon>Magnoliopsida</taxon>
        <taxon>eudicotyledons</taxon>
        <taxon>Gunneridae</taxon>
        <taxon>Pentapetalae</taxon>
        <taxon>asterids</taxon>
        <taxon>lamiids</taxon>
        <taxon>Solanales</taxon>
        <taxon>Convolvulaceae</taxon>
        <taxon>Ipomoeeae</taxon>
        <taxon>Ipomoea</taxon>
    </lineage>
</organism>
<dbReference type="FunFam" id="3.40.50.2000:FF:000057">
    <property type="entry name" value="Glycosyltransferase"/>
    <property type="match status" value="1"/>
</dbReference>
<name>A0A1B4XKA4_IPOBA</name>
<dbReference type="PANTHER" id="PTHR11926:SF1311">
    <property type="entry name" value="UDP-GLYCOSYLTRANSFERASE 74F2"/>
    <property type="match status" value="1"/>
</dbReference>
<keyword evidence="3 4" id="KW-0808">Transferase</keyword>
<dbReference type="PROSITE" id="PS00375">
    <property type="entry name" value="UDPGT"/>
    <property type="match status" value="1"/>
</dbReference>
<evidence type="ECO:0000256" key="4">
    <source>
        <dbReference type="RuleBase" id="RU003718"/>
    </source>
</evidence>
<dbReference type="Pfam" id="PF00201">
    <property type="entry name" value="UDPGT"/>
    <property type="match status" value="1"/>
</dbReference>
<reference evidence="6" key="1">
    <citation type="submission" date="2014-02" db="EMBL/GenBank/DDBJ databases">
        <title>Characterization of wound-inducible cinnamate glucosyltransferases in sweet potato.</title>
        <authorList>
            <person name="Kobayashi Y."/>
            <person name="Nozue M."/>
            <person name="Shimosaka S."/>
            <person name="Taguchi G."/>
        </authorList>
    </citation>
    <scope>NUCLEOTIDE SEQUENCE</scope>
</reference>
<dbReference type="EC" id="2.4.1.-" evidence="5"/>
<dbReference type="AlphaFoldDB" id="A0A1B4XKA4"/>
<dbReference type="GO" id="GO:0080044">
    <property type="term" value="F:quercetin 7-O-glucosyltransferase activity"/>
    <property type="evidence" value="ECO:0007669"/>
    <property type="project" value="TreeGrafter"/>
</dbReference>
<evidence type="ECO:0000313" key="6">
    <source>
        <dbReference type="EMBL" id="BAV35239.1"/>
    </source>
</evidence>
<dbReference type="EMBL" id="AB909374">
    <property type="protein sequence ID" value="BAV35239.1"/>
    <property type="molecule type" value="mRNA"/>
</dbReference>
<dbReference type="FunFam" id="3.40.50.2000:FF:000019">
    <property type="entry name" value="Glycosyltransferase"/>
    <property type="match status" value="1"/>
</dbReference>
<dbReference type="CDD" id="cd03784">
    <property type="entry name" value="GT1_Gtf-like"/>
    <property type="match status" value="1"/>
</dbReference>
<dbReference type="PANTHER" id="PTHR11926">
    <property type="entry name" value="GLUCOSYL/GLUCURONOSYL TRANSFERASES"/>
    <property type="match status" value="1"/>
</dbReference>
<sequence>MEREKRAHILAIPYPSQGHINPMLQFCKRLVSKGLKTTLAITTFISNSMKPVSDAVAIDTISDGCDAAGFLQAHSVHDYLNRFQVSGSKTLADLIEKYKNADSPVDCVMYDSFMPWALDVAKSHGLFAACFFTQACAVNYVYYCAHHGMLELPVTSPPVRIPGLPPMELRDMPSFIYAHGSYPAYFELVLHQFLNVDKADCVFVNTFYKLEAQVVDTMSKMSPVITIGPTIPSLYLDNRVKNDSEYGINLYHMDQSKSIDWLKTKPEGSVVYVAFGSMASVDQTQMEELAWGFKNTNTYFLWVVRDSELQKLPEDFLGYVGATDKALIVNWSPQLKVLSSKAVGCFFTHGGWNSTIEALSLGVPMVVMPQWTDQTMNAKLIEDVWKVGKRVRVGEDGVVSRGEIEGCVREVLGEGGKGKEMKENAMKWGHLAKEAVSEGGTSDKVIDEFVSTLTSLSHV</sequence>
<comment type="similarity">
    <text evidence="1 4">Belongs to the UDP-glycosyltransferase family.</text>
</comment>
<accession>A0A1B4XKA4</accession>
<proteinExistence type="evidence at transcript level"/>
<evidence type="ECO:0000256" key="2">
    <source>
        <dbReference type="ARBA" id="ARBA00022676"/>
    </source>
</evidence>
<keyword evidence="2 4" id="KW-0328">Glycosyltransferase</keyword>
<dbReference type="SUPFAM" id="SSF53756">
    <property type="entry name" value="UDP-Glycosyltransferase/glycogen phosphorylase"/>
    <property type="match status" value="1"/>
</dbReference>
<evidence type="ECO:0000256" key="1">
    <source>
        <dbReference type="ARBA" id="ARBA00009995"/>
    </source>
</evidence>
<dbReference type="InterPro" id="IPR035595">
    <property type="entry name" value="UDP_glycos_trans_CS"/>
</dbReference>
<gene>
    <name evidence="6" type="primary">IbGT5</name>
</gene>
<protein>
    <recommendedName>
        <fullName evidence="5">Glycosyltransferase</fullName>
        <ecNumber evidence="5">2.4.1.-</ecNumber>
    </recommendedName>
</protein>
<dbReference type="InterPro" id="IPR002213">
    <property type="entry name" value="UDP_glucos_trans"/>
</dbReference>
<evidence type="ECO:0000256" key="3">
    <source>
        <dbReference type="ARBA" id="ARBA00022679"/>
    </source>
</evidence>
<evidence type="ECO:0000256" key="5">
    <source>
        <dbReference type="RuleBase" id="RU362057"/>
    </source>
</evidence>